<dbReference type="GO" id="GO:0004930">
    <property type="term" value="F:G protein-coupled receptor activity"/>
    <property type="evidence" value="ECO:0007669"/>
    <property type="project" value="UniProtKB-KW"/>
</dbReference>
<evidence type="ECO:0000259" key="10">
    <source>
        <dbReference type="PROSITE" id="PS50262"/>
    </source>
</evidence>
<evidence type="ECO:0000256" key="6">
    <source>
        <dbReference type="ARBA" id="ARBA00023136"/>
    </source>
</evidence>
<accession>A0A8S0Z1X4</accession>
<proteinExistence type="inferred from homology"/>
<keyword evidence="7" id="KW-0675">Receptor</keyword>
<comment type="similarity">
    <text evidence="2">Belongs to the G-protein coupled receptor 1 family.</text>
</comment>
<protein>
    <recommendedName>
        <fullName evidence="10">G-protein coupled receptors family 1 profile domain-containing protein</fullName>
    </recommendedName>
</protein>
<evidence type="ECO:0000313" key="12">
    <source>
        <dbReference type="Proteomes" id="UP000494106"/>
    </source>
</evidence>
<feature type="transmembrane region" description="Helical" evidence="9">
    <location>
        <begin position="65"/>
        <end position="90"/>
    </location>
</feature>
<comment type="caution">
    <text evidence="11">The sequence shown here is derived from an EMBL/GenBank/DDBJ whole genome shotgun (WGS) entry which is preliminary data.</text>
</comment>
<dbReference type="AlphaFoldDB" id="A0A8S0Z1X4"/>
<dbReference type="InterPro" id="IPR000276">
    <property type="entry name" value="GPCR_Rhodpsn"/>
</dbReference>
<dbReference type="OrthoDB" id="5984709at2759"/>
<dbReference type="CDD" id="cd00637">
    <property type="entry name" value="7tm_classA_rhodopsin-like"/>
    <property type="match status" value="1"/>
</dbReference>
<sequence length="352" mass="40496">MHGTPYYTVGNVTRVYSPVTLSNEWPTLGRLVFMVICSCLGSIINGFFVSSFFVERTLKRVGNVFLACVGLSDMILTTVVMPISAVVLLSGEWDTLSICRTLQFLTESSTYGYSLFFTLVAAETYYRICRSSEDYATFISMRIGLVSILVFTISFLAAGLGVYLQFDYDYCQRKHFGNYYFRCATSVMFHAIPFLVTMIGLLTASVRVRHRARKQLHYRRSQQYERDYSTTNLNITAYIFYVIAWIPYLIVVHKFPDTADSKYYHSVWIGVFRSVFSSLLYCSLNRNFRRAFAHLFYYCCCKSTLTDSFNSRHTRTFQHKTATGDVRVHIMHQAVSVCSPQRASSSRETQEL</sequence>
<feature type="transmembrane region" description="Helical" evidence="9">
    <location>
        <begin position="263"/>
        <end position="284"/>
    </location>
</feature>
<evidence type="ECO:0000256" key="9">
    <source>
        <dbReference type="SAM" id="Phobius"/>
    </source>
</evidence>
<name>A0A8S0Z1X4_ARCPL</name>
<keyword evidence="5" id="KW-0297">G-protein coupled receptor</keyword>
<evidence type="ECO:0000256" key="5">
    <source>
        <dbReference type="ARBA" id="ARBA00023040"/>
    </source>
</evidence>
<evidence type="ECO:0000256" key="3">
    <source>
        <dbReference type="ARBA" id="ARBA00022692"/>
    </source>
</evidence>
<dbReference type="PANTHER" id="PTHR45695">
    <property type="entry name" value="LEUCOKININ RECEPTOR-RELATED"/>
    <property type="match status" value="1"/>
</dbReference>
<dbReference type="EMBL" id="CADEBC010000208">
    <property type="protein sequence ID" value="CAB3226242.1"/>
    <property type="molecule type" value="Genomic_DNA"/>
</dbReference>
<keyword evidence="12" id="KW-1185">Reference proteome</keyword>
<evidence type="ECO:0000313" key="11">
    <source>
        <dbReference type="EMBL" id="CAB3226242.1"/>
    </source>
</evidence>
<dbReference type="PROSITE" id="PS50262">
    <property type="entry name" value="G_PROTEIN_RECEP_F1_2"/>
    <property type="match status" value="1"/>
</dbReference>
<feature type="transmembrane region" description="Helical" evidence="9">
    <location>
        <begin position="186"/>
        <end position="208"/>
    </location>
</feature>
<keyword evidence="8" id="KW-0807">Transducer</keyword>
<organism evidence="11 12">
    <name type="scientific">Arctia plantaginis</name>
    <name type="common">Wood tiger moth</name>
    <name type="synonym">Phalaena plantaginis</name>
    <dbReference type="NCBI Taxonomy" id="874455"/>
    <lineage>
        <taxon>Eukaryota</taxon>
        <taxon>Metazoa</taxon>
        <taxon>Ecdysozoa</taxon>
        <taxon>Arthropoda</taxon>
        <taxon>Hexapoda</taxon>
        <taxon>Insecta</taxon>
        <taxon>Pterygota</taxon>
        <taxon>Neoptera</taxon>
        <taxon>Endopterygota</taxon>
        <taxon>Lepidoptera</taxon>
        <taxon>Glossata</taxon>
        <taxon>Ditrysia</taxon>
        <taxon>Noctuoidea</taxon>
        <taxon>Erebidae</taxon>
        <taxon>Arctiinae</taxon>
        <taxon>Arctia</taxon>
    </lineage>
</organism>
<evidence type="ECO:0000256" key="7">
    <source>
        <dbReference type="ARBA" id="ARBA00023170"/>
    </source>
</evidence>
<evidence type="ECO:0000256" key="1">
    <source>
        <dbReference type="ARBA" id="ARBA00004141"/>
    </source>
</evidence>
<dbReference type="PRINTS" id="PR00237">
    <property type="entry name" value="GPCRRHODOPSN"/>
</dbReference>
<feature type="transmembrane region" description="Helical" evidence="9">
    <location>
        <begin position="110"/>
        <end position="129"/>
    </location>
</feature>
<evidence type="ECO:0000256" key="2">
    <source>
        <dbReference type="ARBA" id="ARBA00010663"/>
    </source>
</evidence>
<dbReference type="Pfam" id="PF00001">
    <property type="entry name" value="7tm_1"/>
    <property type="match status" value="1"/>
</dbReference>
<feature type="transmembrane region" description="Helical" evidence="9">
    <location>
        <begin position="229"/>
        <end position="251"/>
    </location>
</feature>
<dbReference type="SUPFAM" id="SSF81321">
    <property type="entry name" value="Family A G protein-coupled receptor-like"/>
    <property type="match status" value="1"/>
</dbReference>
<feature type="transmembrane region" description="Helical" evidence="9">
    <location>
        <begin position="31"/>
        <end position="53"/>
    </location>
</feature>
<gene>
    <name evidence="11" type="ORF">APLA_LOCUS2771</name>
</gene>
<dbReference type="InterPro" id="IPR017452">
    <property type="entry name" value="GPCR_Rhodpsn_7TM"/>
</dbReference>
<keyword evidence="6 9" id="KW-0472">Membrane</keyword>
<evidence type="ECO:0000256" key="4">
    <source>
        <dbReference type="ARBA" id="ARBA00022989"/>
    </source>
</evidence>
<keyword evidence="4 9" id="KW-1133">Transmembrane helix</keyword>
<dbReference type="PANTHER" id="PTHR45695:SF15">
    <property type="entry name" value="OPSIN RH2"/>
    <property type="match status" value="1"/>
</dbReference>
<dbReference type="Proteomes" id="UP000494106">
    <property type="component" value="Unassembled WGS sequence"/>
</dbReference>
<comment type="subcellular location">
    <subcellularLocation>
        <location evidence="1">Membrane</location>
        <topology evidence="1">Multi-pass membrane protein</topology>
    </subcellularLocation>
</comment>
<keyword evidence="3 9" id="KW-0812">Transmembrane</keyword>
<dbReference type="Gene3D" id="1.20.1070.10">
    <property type="entry name" value="Rhodopsin 7-helix transmembrane proteins"/>
    <property type="match status" value="1"/>
</dbReference>
<dbReference type="GO" id="GO:0005886">
    <property type="term" value="C:plasma membrane"/>
    <property type="evidence" value="ECO:0007669"/>
    <property type="project" value="TreeGrafter"/>
</dbReference>
<feature type="domain" description="G-protein coupled receptors family 1 profile" evidence="10">
    <location>
        <begin position="44"/>
        <end position="251"/>
    </location>
</feature>
<reference evidence="11 12" key="1">
    <citation type="submission" date="2020-04" db="EMBL/GenBank/DDBJ databases">
        <authorList>
            <person name="Wallbank WR R."/>
            <person name="Pardo Diaz C."/>
            <person name="Kozak K."/>
            <person name="Martin S."/>
            <person name="Jiggins C."/>
            <person name="Moest M."/>
            <person name="Warren A I."/>
            <person name="Byers J.R.P. K."/>
            <person name="Montejo-Kovacevich G."/>
            <person name="Yen C E."/>
        </authorList>
    </citation>
    <scope>NUCLEOTIDE SEQUENCE [LARGE SCALE GENOMIC DNA]</scope>
</reference>
<evidence type="ECO:0000256" key="8">
    <source>
        <dbReference type="ARBA" id="ARBA00023224"/>
    </source>
</evidence>
<feature type="transmembrane region" description="Helical" evidence="9">
    <location>
        <begin position="141"/>
        <end position="166"/>
    </location>
</feature>